<name>X1U5V1_9ZZZZ</name>
<dbReference type="AlphaFoldDB" id="X1U5V1"/>
<reference evidence="2" key="1">
    <citation type="journal article" date="2014" name="Front. Microbiol.">
        <title>High frequency of phylogenetically diverse reductive dehalogenase-homologous genes in deep subseafloor sedimentary metagenomes.</title>
        <authorList>
            <person name="Kawai M."/>
            <person name="Futagami T."/>
            <person name="Toyoda A."/>
            <person name="Takaki Y."/>
            <person name="Nishi S."/>
            <person name="Hori S."/>
            <person name="Arai W."/>
            <person name="Tsubouchi T."/>
            <person name="Morono Y."/>
            <person name="Uchiyama I."/>
            <person name="Ito T."/>
            <person name="Fujiyama A."/>
            <person name="Inagaki F."/>
            <person name="Takami H."/>
        </authorList>
    </citation>
    <scope>NUCLEOTIDE SEQUENCE</scope>
    <source>
        <strain evidence="2">Expedition CK06-06</strain>
    </source>
</reference>
<proteinExistence type="predicted"/>
<evidence type="ECO:0000313" key="2">
    <source>
        <dbReference type="EMBL" id="GAJ12879.1"/>
    </source>
</evidence>
<comment type="caution">
    <text evidence="2">The sequence shown here is derived from an EMBL/GenBank/DDBJ whole genome shotgun (WGS) entry which is preliminary data.</text>
</comment>
<sequence>MQTLQNIEPEEVQDFFKHICLVINEHKEREKAKDELKKQIKKIKTAPKKWILDKEVNELHKTVGNVLHTETKLLKYKDDTKLIKKLNGKIKFLEGRLAKIKREKDKALFENRQQI</sequence>
<evidence type="ECO:0000256" key="1">
    <source>
        <dbReference type="SAM" id="Coils"/>
    </source>
</evidence>
<feature type="non-terminal residue" evidence="2">
    <location>
        <position position="115"/>
    </location>
</feature>
<keyword evidence="1" id="KW-0175">Coiled coil</keyword>
<dbReference type="EMBL" id="BARW01028435">
    <property type="protein sequence ID" value="GAJ12879.1"/>
    <property type="molecule type" value="Genomic_DNA"/>
</dbReference>
<gene>
    <name evidence="2" type="ORF">S12H4_45905</name>
</gene>
<organism evidence="2">
    <name type="scientific">marine sediment metagenome</name>
    <dbReference type="NCBI Taxonomy" id="412755"/>
    <lineage>
        <taxon>unclassified sequences</taxon>
        <taxon>metagenomes</taxon>
        <taxon>ecological metagenomes</taxon>
    </lineage>
</organism>
<accession>X1U5V1</accession>
<feature type="coiled-coil region" evidence="1">
    <location>
        <begin position="83"/>
        <end position="110"/>
    </location>
</feature>
<protein>
    <submittedName>
        <fullName evidence="2">Uncharacterized protein</fullName>
    </submittedName>
</protein>